<evidence type="ECO:0000256" key="15">
    <source>
        <dbReference type="RuleBase" id="RU361240"/>
    </source>
</evidence>
<feature type="transmembrane region" description="Helical" evidence="17">
    <location>
        <begin position="767"/>
        <end position="790"/>
    </location>
</feature>
<feature type="compositionally biased region" description="Low complexity" evidence="16">
    <location>
        <begin position="945"/>
        <end position="959"/>
    </location>
</feature>
<feature type="compositionally biased region" description="Polar residues" evidence="16">
    <location>
        <begin position="960"/>
        <end position="976"/>
    </location>
</feature>
<evidence type="ECO:0000256" key="12">
    <source>
        <dbReference type="ARBA" id="ARBA00023049"/>
    </source>
</evidence>
<feature type="domain" description="Vacuolar membrane protease C-terminal" evidence="19">
    <location>
        <begin position="976"/>
        <end position="1126"/>
    </location>
</feature>
<dbReference type="InterPro" id="IPR045175">
    <property type="entry name" value="M28_fam"/>
</dbReference>
<feature type="transmembrane region" description="Helical" evidence="17">
    <location>
        <begin position="618"/>
        <end position="640"/>
    </location>
</feature>
<sequence>MATSSSEGPIGTVGEQLPFTYTPELRAVGRPPLQLQAMPRPPNTSSWNPLAFVPAQVTLITSAIYIALFAALLYTHHTVPSAPNDVAPEAGVNLTRAWLDLDYLSDGFHPVDSQRNDRVREWLVKRVQEVLYTNGVEYDVIGDEDGDGSGNGSSQSSHAALAHNKKKKEGAQDQRATLWTTDNATALWYAPGRGTQYTESTNLVVYIRGSSDPPGRWWEGPHAYEGPGGVLVNAHYDSVPSGYGATDDGVGVITVLQLLSHFTSPDTQQPSRGIVLLLNNAEENGLHGAHAFLHHPLAQFTHTFLNLEGAGAGGKAMLFRSTDAAVTRHYARSPYPFGNVVSADGFKRGLIRSATDYQVFVDNQGMRGLDVAFYQPRARYHTVEDDARDTSPDSVWHMLSASLATVRSLSSSVSAEDDEFEGGTARNGRVVMQHRGSEGVWWDFFGRVFAVLSLPTLFAFSVTLLTAGPVLLIVLEALIRQSGKWYPFARKGYPSSALAEDYDEDDNRSQDDSSQEPVRFNGIRGIFRFPVAVAVATSAVIALALLLTKINPYIAYSSPYAVWSLMLCAFFFLSWFILAGADRVRPTALQRFYCLLWLYILTWIMLVGATVGENNYKLASGYFIVIYNATVWVALVVGYMEMLGLPTKRRFVEYVSSVGMRGHVEDDANEDDTDAAMDESTSLLRGRRGEQRKKNQGTFANKASGPATKQGRRQQRRSTIDSDPHDSEDDQPNSRRTSRDDPLLTHAYGAEQPWSSSLPQWTWTLQFLLVAPLNLILVGQIALLATASLHQTPADGNPALPIYLAFAGLTTLLLLPLTPFLHRWSYHIPTFSLLLGVGCVIYCLLAFPFSPESPMKVFFVQRIDLDGGKVESSLIGLPGFVEDVLAEVPSSVGQPLECWDGVKAERSWTGRDGLRSCVWEGLWPHVVPPHALVSSASAEREASGELEGSGRLSSTSSLAPYTNGTKKTSPRNPDSSSFKSWLDFNITRTGPYTASLTFQGRNTKQYRVVFPPHQPPPSSLKIHNGNLSSSVEDPRFGPSLPSPSSSSSSSPTTLRIIPRTWDARIRVDISWPAAAEKEGENIEGFRGEVMALWSDANRPGVIPGFDEVRAFAPRWSLVTKGDDGLVLGGRGWEVPSSEEEEYTFAEDEEP</sequence>
<keyword evidence="5" id="KW-0926">Vacuole</keyword>
<evidence type="ECO:0000256" key="3">
    <source>
        <dbReference type="ARBA" id="ARBA00004128"/>
    </source>
</evidence>
<evidence type="ECO:0000256" key="6">
    <source>
        <dbReference type="ARBA" id="ARBA00022670"/>
    </source>
</evidence>
<evidence type="ECO:0000313" key="21">
    <source>
        <dbReference type="EMBL" id="RMX75126.1"/>
    </source>
</evidence>
<feature type="compositionally biased region" description="Low complexity" evidence="16">
    <location>
        <begin position="1038"/>
        <end position="1051"/>
    </location>
</feature>
<feature type="transmembrane region" description="Helical" evidence="17">
    <location>
        <begin position="828"/>
        <end position="849"/>
    </location>
</feature>
<keyword evidence="7 17" id="KW-0812">Transmembrane</keyword>
<keyword evidence="10 15" id="KW-0862">Zinc</keyword>
<dbReference type="InterPro" id="IPR048024">
    <property type="entry name" value="Fxna-like_M28_dom"/>
</dbReference>
<keyword evidence="8 15" id="KW-0479">Metal-binding</keyword>
<dbReference type="AlphaFoldDB" id="A0A3M6WA17"/>
<evidence type="ECO:0000259" key="19">
    <source>
        <dbReference type="Pfam" id="PF22250"/>
    </source>
</evidence>
<dbReference type="EC" id="3.4.-.-" evidence="15"/>
<dbReference type="PANTHER" id="PTHR12147:SF58">
    <property type="entry name" value="VACUOLAR MEMBRANE PROTEASE"/>
    <property type="match status" value="1"/>
</dbReference>
<evidence type="ECO:0000256" key="7">
    <source>
        <dbReference type="ARBA" id="ARBA00022692"/>
    </source>
</evidence>
<evidence type="ECO:0000256" key="11">
    <source>
        <dbReference type="ARBA" id="ARBA00022989"/>
    </source>
</evidence>
<feature type="transmembrane region" description="Helical" evidence="17">
    <location>
        <begin position="457"/>
        <end position="479"/>
    </location>
</feature>
<evidence type="ECO:0000256" key="10">
    <source>
        <dbReference type="ARBA" id="ARBA00022833"/>
    </source>
</evidence>
<keyword evidence="9 15" id="KW-0378">Hydrolase</keyword>
<dbReference type="PANTHER" id="PTHR12147">
    <property type="entry name" value="METALLOPEPTIDASE M28 FAMILY MEMBER"/>
    <property type="match status" value="1"/>
</dbReference>
<dbReference type="InterPro" id="IPR053976">
    <property type="entry name" value="PFF1_TM"/>
</dbReference>
<dbReference type="CDD" id="cd03875">
    <property type="entry name" value="M28_Fxna_like"/>
    <property type="match status" value="1"/>
</dbReference>
<feature type="transmembrane region" description="Helical" evidence="17">
    <location>
        <begin position="802"/>
        <end position="821"/>
    </location>
</feature>
<keyword evidence="13 17" id="KW-0472">Membrane</keyword>
<keyword evidence="11 17" id="KW-1133">Transmembrane helix</keyword>
<feature type="domain" description="Vacuolar membrane protease transmembrane" evidence="20">
    <location>
        <begin position="527"/>
        <end position="828"/>
    </location>
</feature>
<dbReference type="OrthoDB" id="76293at2759"/>
<evidence type="ECO:0000256" key="2">
    <source>
        <dbReference type="ARBA" id="ARBA00003273"/>
    </source>
</evidence>
<feature type="transmembrane region" description="Helical" evidence="17">
    <location>
        <begin position="592"/>
        <end position="612"/>
    </location>
</feature>
<dbReference type="VEuPathDB" id="FungiDB:BTJ68_04803"/>
<name>A0A3M6WA17_HORWE</name>
<reference evidence="21 22" key="1">
    <citation type="journal article" date="2018" name="BMC Genomics">
        <title>Genomic evidence for intraspecific hybridization in a clonal and extremely halotolerant yeast.</title>
        <authorList>
            <person name="Gostincar C."/>
            <person name="Stajich J.E."/>
            <person name="Zupancic J."/>
            <person name="Zalar P."/>
            <person name="Gunde-Cimerman N."/>
        </authorList>
    </citation>
    <scope>NUCLEOTIDE SEQUENCE [LARGE SCALE GENOMIC DNA]</scope>
    <source>
        <strain evidence="21 22">EXF-6656</strain>
    </source>
</reference>
<evidence type="ECO:0000256" key="17">
    <source>
        <dbReference type="SAM" id="Phobius"/>
    </source>
</evidence>
<dbReference type="GO" id="GO:0046872">
    <property type="term" value="F:metal ion binding"/>
    <property type="evidence" value="ECO:0007669"/>
    <property type="project" value="UniProtKB-KW"/>
</dbReference>
<evidence type="ECO:0000256" key="9">
    <source>
        <dbReference type="ARBA" id="ARBA00022801"/>
    </source>
</evidence>
<comment type="caution">
    <text evidence="21">The sequence shown here is derived from an EMBL/GenBank/DDBJ whole genome shotgun (WGS) entry which is preliminary data.</text>
</comment>
<protein>
    <recommendedName>
        <fullName evidence="15">Peptide hydrolase</fullName>
        <ecNumber evidence="15">3.4.-.-</ecNumber>
    </recommendedName>
</protein>
<feature type="region of interest" description="Disordered" evidence="16">
    <location>
        <begin position="938"/>
        <end position="976"/>
    </location>
</feature>
<comment type="similarity">
    <text evidence="4 15">Belongs to the peptidase M28 family.</text>
</comment>
<comment type="function">
    <text evidence="2">May be involved in vacuolar sorting and osmoregulation.</text>
</comment>
<evidence type="ECO:0000256" key="16">
    <source>
        <dbReference type="SAM" id="MobiDB-lite"/>
    </source>
</evidence>
<evidence type="ECO:0000256" key="14">
    <source>
        <dbReference type="ARBA" id="ARBA00023180"/>
    </source>
</evidence>
<dbReference type="GO" id="GO:0006508">
    <property type="term" value="P:proteolysis"/>
    <property type="evidence" value="ECO:0007669"/>
    <property type="project" value="UniProtKB-KW"/>
</dbReference>
<dbReference type="InterPro" id="IPR007484">
    <property type="entry name" value="Peptidase_M28"/>
</dbReference>
<gene>
    <name evidence="21" type="ORF">D0869_11913</name>
</gene>
<dbReference type="SUPFAM" id="SSF53187">
    <property type="entry name" value="Zn-dependent exopeptidases"/>
    <property type="match status" value="1"/>
</dbReference>
<evidence type="ECO:0000259" key="18">
    <source>
        <dbReference type="Pfam" id="PF04389"/>
    </source>
</evidence>
<evidence type="ECO:0000256" key="8">
    <source>
        <dbReference type="ARBA" id="ARBA00022723"/>
    </source>
</evidence>
<dbReference type="EMBL" id="QWIJ01001358">
    <property type="protein sequence ID" value="RMX75126.1"/>
    <property type="molecule type" value="Genomic_DNA"/>
</dbReference>
<feature type="region of interest" description="Disordered" evidence="16">
    <location>
        <begin position="665"/>
        <end position="743"/>
    </location>
</feature>
<dbReference type="Proteomes" id="UP000281245">
    <property type="component" value="Unassembled WGS sequence"/>
</dbReference>
<keyword evidence="12" id="KW-0482">Metalloprotease</keyword>
<feature type="region of interest" description="Disordered" evidence="16">
    <location>
        <begin position="143"/>
        <end position="174"/>
    </location>
</feature>
<evidence type="ECO:0000256" key="13">
    <source>
        <dbReference type="ARBA" id="ARBA00023136"/>
    </source>
</evidence>
<feature type="transmembrane region" description="Helical" evidence="17">
    <location>
        <begin position="560"/>
        <end position="580"/>
    </location>
</feature>
<evidence type="ECO:0000259" key="20">
    <source>
        <dbReference type="Pfam" id="PF22251"/>
    </source>
</evidence>
<dbReference type="GO" id="GO:0005774">
    <property type="term" value="C:vacuolar membrane"/>
    <property type="evidence" value="ECO:0007669"/>
    <property type="project" value="UniProtKB-SubCell"/>
</dbReference>
<evidence type="ECO:0000256" key="5">
    <source>
        <dbReference type="ARBA" id="ARBA00022554"/>
    </source>
</evidence>
<comment type="subcellular location">
    <subcellularLocation>
        <location evidence="3">Vacuole membrane</location>
        <topology evidence="3">Multi-pass membrane protein</topology>
    </subcellularLocation>
</comment>
<feature type="region of interest" description="Disordered" evidence="16">
    <location>
        <begin position="1008"/>
        <end position="1053"/>
    </location>
</feature>
<evidence type="ECO:0000256" key="1">
    <source>
        <dbReference type="ARBA" id="ARBA00001947"/>
    </source>
</evidence>
<feature type="domain" description="Peptidase M28" evidence="18">
    <location>
        <begin position="228"/>
        <end position="405"/>
    </location>
</feature>
<dbReference type="Gene3D" id="3.40.630.10">
    <property type="entry name" value="Zn peptidases"/>
    <property type="match status" value="1"/>
</dbReference>
<feature type="transmembrane region" description="Helical" evidence="17">
    <location>
        <begin position="529"/>
        <end position="548"/>
    </location>
</feature>
<dbReference type="Pfam" id="PF04389">
    <property type="entry name" value="Peptidase_M28"/>
    <property type="match status" value="1"/>
</dbReference>
<keyword evidence="6 15" id="KW-0645">Protease</keyword>
<proteinExistence type="inferred from homology"/>
<feature type="compositionally biased region" description="Acidic residues" evidence="16">
    <location>
        <begin position="667"/>
        <end position="677"/>
    </location>
</feature>
<accession>A0A3M6WA17</accession>
<organism evidence="21 22">
    <name type="scientific">Hortaea werneckii</name>
    <name type="common">Black yeast</name>
    <name type="synonym">Cladosporium werneckii</name>
    <dbReference type="NCBI Taxonomy" id="91943"/>
    <lineage>
        <taxon>Eukaryota</taxon>
        <taxon>Fungi</taxon>
        <taxon>Dikarya</taxon>
        <taxon>Ascomycota</taxon>
        <taxon>Pezizomycotina</taxon>
        <taxon>Dothideomycetes</taxon>
        <taxon>Dothideomycetidae</taxon>
        <taxon>Mycosphaerellales</taxon>
        <taxon>Teratosphaeriaceae</taxon>
        <taxon>Hortaea</taxon>
    </lineage>
</organism>
<dbReference type="InterPro" id="IPR053975">
    <property type="entry name" value="PFF1_C"/>
</dbReference>
<comment type="cofactor">
    <cofactor evidence="1">
        <name>Zn(2+)</name>
        <dbReference type="ChEBI" id="CHEBI:29105"/>
    </cofactor>
</comment>
<evidence type="ECO:0000256" key="4">
    <source>
        <dbReference type="ARBA" id="ARBA00010918"/>
    </source>
</evidence>
<dbReference type="GO" id="GO:0008235">
    <property type="term" value="F:metalloexopeptidase activity"/>
    <property type="evidence" value="ECO:0007669"/>
    <property type="project" value="InterPro"/>
</dbReference>
<evidence type="ECO:0000313" key="22">
    <source>
        <dbReference type="Proteomes" id="UP000281245"/>
    </source>
</evidence>
<dbReference type="FunFam" id="3.40.630.10:FF:000057">
    <property type="entry name" value="Vacuolar membrane protease"/>
    <property type="match status" value="1"/>
</dbReference>
<keyword evidence="14" id="KW-0325">Glycoprotein</keyword>
<dbReference type="Pfam" id="PF22250">
    <property type="entry name" value="PFF1_C"/>
    <property type="match status" value="1"/>
</dbReference>
<dbReference type="Pfam" id="PF22251">
    <property type="entry name" value="PFF1_TM"/>
    <property type="match status" value="1"/>
</dbReference>